<comment type="subcellular location">
    <subcellularLocation>
        <location evidence="1">Nucleus</location>
    </subcellularLocation>
</comment>
<feature type="region of interest" description="Disordered" evidence="3">
    <location>
        <begin position="243"/>
        <end position="276"/>
    </location>
</feature>
<dbReference type="PANTHER" id="PTHR31001">
    <property type="entry name" value="UNCHARACTERIZED TRANSCRIPTIONAL REGULATORY PROTEIN"/>
    <property type="match status" value="1"/>
</dbReference>
<evidence type="ECO:0000256" key="2">
    <source>
        <dbReference type="ARBA" id="ARBA00023242"/>
    </source>
</evidence>
<keyword evidence="5" id="KW-1185">Reference proteome</keyword>
<dbReference type="Proteomes" id="UP000716446">
    <property type="component" value="Unassembled WGS sequence"/>
</dbReference>
<comment type="caution">
    <text evidence="4">The sequence shown here is derived from an EMBL/GenBank/DDBJ whole genome shotgun (WGS) entry which is preliminary data.</text>
</comment>
<reference evidence="4" key="1">
    <citation type="submission" date="2020-06" db="EMBL/GenBank/DDBJ databases">
        <authorList>
            <person name="Onetto C."/>
        </authorList>
    </citation>
    <scope>NUCLEOTIDE SEQUENCE</scope>
</reference>
<dbReference type="EMBL" id="CAIJEN010000013">
    <property type="protein sequence ID" value="CAD0092174.1"/>
    <property type="molecule type" value="Genomic_DNA"/>
</dbReference>
<feature type="compositionally biased region" description="Polar residues" evidence="3">
    <location>
        <begin position="243"/>
        <end position="266"/>
    </location>
</feature>
<evidence type="ECO:0000256" key="3">
    <source>
        <dbReference type="SAM" id="MobiDB-lite"/>
    </source>
</evidence>
<dbReference type="GO" id="GO:0005634">
    <property type="term" value="C:nucleus"/>
    <property type="evidence" value="ECO:0007669"/>
    <property type="project" value="UniProtKB-SubCell"/>
</dbReference>
<protein>
    <submittedName>
        <fullName evidence="4">Uncharacterized protein</fullName>
    </submittedName>
</protein>
<dbReference type="InterPro" id="IPR050613">
    <property type="entry name" value="Sec_Metabolite_Reg"/>
</dbReference>
<name>A0A9N8JQT6_9PEZI</name>
<accession>A0A9N8JQT6</accession>
<organism evidence="4 5">
    <name type="scientific">Aureobasidium vineae</name>
    <dbReference type="NCBI Taxonomy" id="2773715"/>
    <lineage>
        <taxon>Eukaryota</taxon>
        <taxon>Fungi</taxon>
        <taxon>Dikarya</taxon>
        <taxon>Ascomycota</taxon>
        <taxon>Pezizomycotina</taxon>
        <taxon>Dothideomycetes</taxon>
        <taxon>Dothideomycetidae</taxon>
        <taxon>Dothideales</taxon>
        <taxon>Saccotheciaceae</taxon>
        <taxon>Aureobasidium</taxon>
    </lineage>
</organism>
<evidence type="ECO:0000256" key="1">
    <source>
        <dbReference type="ARBA" id="ARBA00004123"/>
    </source>
</evidence>
<dbReference type="AlphaFoldDB" id="A0A9N8JQT6"/>
<gene>
    <name evidence="4" type="ORF">AWRI4619_LOCUS7184</name>
</gene>
<sequence>MAYVTPFDTKRPLNLNDADLHPNMMTCPTERQGSTEMMFCSVRYVVSDFVQQLGIKNDSPQNKLQAIQKLEQDLGDRFARHCDESIPLQRVTKFLIKTIGYRLTLMHCCLPLTTEENPSREYKTQTLSTALLLLQTQNVSSADVTPDRYRWHTKLFHNSEALFPVLRALAFDNPDQEALEEAWKQVSLTYHFNPRLLSPASSDQHGLYSSLASLAPKAITRHSQMDASSIDLPATFIEQLMAQQQPHTDPEATTVSASATIQQPAQPSDPALSEPVITEGQPNMYWQQSHLDNDDQAWEYWLNSIENEENLGF</sequence>
<keyword evidence="2" id="KW-0539">Nucleus</keyword>
<proteinExistence type="predicted"/>
<dbReference type="PANTHER" id="PTHR31001:SF85">
    <property type="entry name" value="ZN(II)2CYS6 TRANSCRIPTION FACTOR (EUROFUNG)"/>
    <property type="match status" value="1"/>
</dbReference>
<evidence type="ECO:0000313" key="4">
    <source>
        <dbReference type="EMBL" id="CAD0092174.1"/>
    </source>
</evidence>
<evidence type="ECO:0000313" key="5">
    <source>
        <dbReference type="Proteomes" id="UP000716446"/>
    </source>
</evidence>